<gene>
    <name evidence="1" type="ORF">I4641_02355</name>
</gene>
<proteinExistence type="predicted"/>
<organism evidence="1 2">
    <name type="scientific">Waterburya agarophytonicola KI4</name>
    <dbReference type="NCBI Taxonomy" id="2874699"/>
    <lineage>
        <taxon>Bacteria</taxon>
        <taxon>Bacillati</taxon>
        <taxon>Cyanobacteriota</taxon>
        <taxon>Cyanophyceae</taxon>
        <taxon>Pleurocapsales</taxon>
        <taxon>Hyellaceae</taxon>
        <taxon>Waterburya</taxon>
        <taxon>Waterburya agarophytonicola</taxon>
    </lineage>
</organism>
<keyword evidence="2" id="KW-1185">Reference proteome</keyword>
<sequence>MTSIQQPKSLKAVSNQITSLFMAELDSRTGLWFPIKKMTWKEKQNNNYLDCSIHFIKGAQIYQSLYPERKNLFVPKDLSRTMKYKDILKSAWRNRMPVARPLEEELKICMGFNSEDSIDPVKFVARDGGYRHGDLCGLFPEITPDERGNYNFVFRGVDTWTMCTNNKPELETISTGANITVKLPEKEKVMPGEWEKPMLEPPPETIRTTMYAENEMVGYAPHYIQKLYQQFREQLQIKVFQVNSGVPFEYQFLFLATVNQKAGIPFSDEIFQLLNQ</sequence>
<dbReference type="EMBL" id="JADWDC010000004">
    <property type="protein sequence ID" value="MCC0175823.1"/>
    <property type="molecule type" value="Genomic_DNA"/>
</dbReference>
<reference evidence="1" key="1">
    <citation type="journal article" date="2021" name="Antonie Van Leeuwenhoek">
        <title>Draft genome and description of Waterburya agarophytonicola gen. nov. sp. nov. (Pleurocapsales, Cyanobacteria): a seaweed symbiont.</title>
        <authorList>
            <person name="Bonthond G."/>
            <person name="Shalygin S."/>
            <person name="Bayer T."/>
            <person name="Weinberger F."/>
        </authorList>
    </citation>
    <scope>NUCLEOTIDE SEQUENCE</scope>
    <source>
        <strain evidence="1">KI4</strain>
    </source>
</reference>
<evidence type="ECO:0000313" key="1">
    <source>
        <dbReference type="EMBL" id="MCC0175823.1"/>
    </source>
</evidence>
<evidence type="ECO:0000313" key="2">
    <source>
        <dbReference type="Proteomes" id="UP000729733"/>
    </source>
</evidence>
<dbReference type="AlphaFoldDB" id="A0A964BNX6"/>
<name>A0A964BNX6_9CYAN</name>
<dbReference type="RefSeq" id="WP_229638822.1">
    <property type="nucleotide sequence ID" value="NZ_JADWDC010000004.1"/>
</dbReference>
<dbReference type="Proteomes" id="UP000729733">
    <property type="component" value="Unassembled WGS sequence"/>
</dbReference>
<accession>A0A964BNX6</accession>
<protein>
    <submittedName>
        <fullName evidence="1">Uncharacterized protein</fullName>
    </submittedName>
</protein>
<comment type="caution">
    <text evidence="1">The sequence shown here is derived from an EMBL/GenBank/DDBJ whole genome shotgun (WGS) entry which is preliminary data.</text>
</comment>